<keyword evidence="5" id="KW-0812">Transmembrane</keyword>
<feature type="domain" description="Ig-like" evidence="7">
    <location>
        <begin position="217"/>
        <end position="301"/>
    </location>
</feature>
<dbReference type="Gene3D" id="2.60.40.10">
    <property type="entry name" value="Immunoglobulins"/>
    <property type="match status" value="3"/>
</dbReference>
<dbReference type="InterPro" id="IPR003599">
    <property type="entry name" value="Ig_sub"/>
</dbReference>
<dbReference type="InterPro" id="IPR003598">
    <property type="entry name" value="Ig_sub2"/>
</dbReference>
<evidence type="ECO:0000256" key="2">
    <source>
        <dbReference type="ARBA" id="ARBA00023157"/>
    </source>
</evidence>
<keyword evidence="5" id="KW-0472">Membrane</keyword>
<dbReference type="SMART" id="SM00408">
    <property type="entry name" value="IGc2"/>
    <property type="match status" value="2"/>
</dbReference>
<feature type="chain" id="PRO_5040461101" description="Ig-like domain-containing protein" evidence="6">
    <location>
        <begin position="23"/>
        <end position="519"/>
    </location>
</feature>
<reference evidence="8" key="1">
    <citation type="journal article" date="2023" name="Science">
        <title>Genome structures resolve the early diversification of teleost fishes.</title>
        <authorList>
            <person name="Parey E."/>
            <person name="Louis A."/>
            <person name="Montfort J."/>
            <person name="Bouchez O."/>
            <person name="Roques C."/>
            <person name="Iampietro C."/>
            <person name="Lluch J."/>
            <person name="Castinel A."/>
            <person name="Donnadieu C."/>
            <person name="Desvignes T."/>
            <person name="Floi Bucao C."/>
            <person name="Jouanno E."/>
            <person name="Wen M."/>
            <person name="Mejri S."/>
            <person name="Dirks R."/>
            <person name="Jansen H."/>
            <person name="Henkel C."/>
            <person name="Chen W.J."/>
            <person name="Zahm M."/>
            <person name="Cabau C."/>
            <person name="Klopp C."/>
            <person name="Thompson A.W."/>
            <person name="Robinson-Rechavi M."/>
            <person name="Braasch I."/>
            <person name="Lecointre G."/>
            <person name="Bobe J."/>
            <person name="Postlethwait J.H."/>
            <person name="Berthelot C."/>
            <person name="Roest Crollius H."/>
            <person name="Guiguen Y."/>
        </authorList>
    </citation>
    <scope>NUCLEOTIDE SEQUENCE</scope>
    <source>
        <strain evidence="8">WJC10195</strain>
    </source>
</reference>
<dbReference type="Proteomes" id="UP001152622">
    <property type="component" value="Chromosome 4"/>
</dbReference>
<gene>
    <name evidence="8" type="ORF">SKAU_G00114620</name>
</gene>
<sequence length="519" mass="57292">MGSLGQTAVILGLCSLLTVAWGLVLGRPILHAPNISLVGYIEEFYCIVPNAPKKVAILYVLQQENQPKAFGEYTAYDGNQVNFPLKVKRDYDGNFFCMASVQNSSAVPATISDVHYFRVIEPVEGVELVSDPPSAEVFVGRGLTLTCIVRKGTHISYQWSHNGTPTAISASRQYLKQATLEDAGNYSCLARNQLNDTQVYSVSSHTFVRVKVPVSKPEISLTVRKDNDVYLIGVICSSDTGTPPVNFTFTVQNKTGRRLIFQRRDTLSASLTVPVALNRDEGQVQCQATNGDGPVDSEKLTLKVVPVGGAVTLTSESVRRYFDVVGLKLHCAVERGTFPRFDWFLNNSSLGEKEDFDIIGKDGQTLLLTTITARSSGFYHCEATDSFGINGIKSEKLFIDEKALEHVSAAAFAVVLSCFLFLVCLVTGCCVYGVIYRRRLPSVKPRPTFLSTEKDSLESEDEEPVEKEYMDDVELVNAAKIAYTEEGEVESVDEWPEIERALQISCMDESIERSDPPEH</sequence>
<evidence type="ECO:0000256" key="3">
    <source>
        <dbReference type="ARBA" id="ARBA00023180"/>
    </source>
</evidence>
<dbReference type="InterPro" id="IPR013151">
    <property type="entry name" value="Immunoglobulin_dom"/>
</dbReference>
<evidence type="ECO:0000256" key="5">
    <source>
        <dbReference type="SAM" id="Phobius"/>
    </source>
</evidence>
<dbReference type="AlphaFoldDB" id="A0A9Q1J1E9"/>
<evidence type="ECO:0000313" key="8">
    <source>
        <dbReference type="EMBL" id="KAJ8362631.1"/>
    </source>
</evidence>
<dbReference type="OrthoDB" id="9947088at2759"/>
<dbReference type="InterPro" id="IPR013783">
    <property type="entry name" value="Ig-like_fold"/>
</dbReference>
<protein>
    <recommendedName>
        <fullName evidence="7">Ig-like domain-containing protein</fullName>
    </recommendedName>
</protein>
<keyword evidence="5" id="KW-1133">Transmembrane helix</keyword>
<dbReference type="SMART" id="SM00409">
    <property type="entry name" value="IG"/>
    <property type="match status" value="2"/>
</dbReference>
<keyword evidence="1 6" id="KW-0732">Signal</keyword>
<feature type="signal peptide" evidence="6">
    <location>
        <begin position="1"/>
        <end position="22"/>
    </location>
</feature>
<keyword evidence="3" id="KW-0325">Glycoprotein</keyword>
<keyword evidence="9" id="KW-1185">Reference proteome</keyword>
<keyword evidence="2" id="KW-1015">Disulfide bond</keyword>
<evidence type="ECO:0000313" key="9">
    <source>
        <dbReference type="Proteomes" id="UP001152622"/>
    </source>
</evidence>
<accession>A0A9Q1J1E9</accession>
<dbReference type="InterPro" id="IPR052598">
    <property type="entry name" value="IgSF_CEA-related"/>
</dbReference>
<dbReference type="SUPFAM" id="SSF48726">
    <property type="entry name" value="Immunoglobulin"/>
    <property type="match status" value="3"/>
</dbReference>
<feature type="domain" description="Ig-like" evidence="7">
    <location>
        <begin position="122"/>
        <end position="203"/>
    </location>
</feature>
<evidence type="ECO:0000256" key="4">
    <source>
        <dbReference type="ARBA" id="ARBA00023319"/>
    </source>
</evidence>
<dbReference type="PROSITE" id="PS50835">
    <property type="entry name" value="IG_LIKE"/>
    <property type="match status" value="3"/>
</dbReference>
<dbReference type="PANTHER" id="PTHR44337">
    <property type="entry name" value="CARCINOEMBRYONIC ANTIGEN-RELATED CELL ADHESION MOLECULE 8"/>
    <property type="match status" value="1"/>
</dbReference>
<dbReference type="InterPro" id="IPR007110">
    <property type="entry name" value="Ig-like_dom"/>
</dbReference>
<comment type="caution">
    <text evidence="8">The sequence shown here is derived from an EMBL/GenBank/DDBJ whole genome shotgun (WGS) entry which is preliminary data.</text>
</comment>
<dbReference type="Pfam" id="PF00047">
    <property type="entry name" value="ig"/>
    <property type="match status" value="1"/>
</dbReference>
<dbReference type="CDD" id="cd00096">
    <property type="entry name" value="Ig"/>
    <property type="match status" value="1"/>
</dbReference>
<dbReference type="InterPro" id="IPR036179">
    <property type="entry name" value="Ig-like_dom_sf"/>
</dbReference>
<keyword evidence="4" id="KW-0393">Immunoglobulin domain</keyword>
<feature type="transmembrane region" description="Helical" evidence="5">
    <location>
        <begin position="409"/>
        <end position="436"/>
    </location>
</feature>
<proteinExistence type="predicted"/>
<dbReference type="EMBL" id="JAINUF010000004">
    <property type="protein sequence ID" value="KAJ8362631.1"/>
    <property type="molecule type" value="Genomic_DNA"/>
</dbReference>
<evidence type="ECO:0000259" key="7">
    <source>
        <dbReference type="PROSITE" id="PS50835"/>
    </source>
</evidence>
<evidence type="ECO:0000256" key="6">
    <source>
        <dbReference type="SAM" id="SignalP"/>
    </source>
</evidence>
<feature type="domain" description="Ig-like" evidence="7">
    <location>
        <begin position="306"/>
        <end position="399"/>
    </location>
</feature>
<dbReference type="PANTHER" id="PTHR44337:SF20">
    <property type="entry name" value="CARCINOEMBRYONIC ANTIGEN-RELATED CELL ADHESION MOLECULE 5-RELATED"/>
    <property type="match status" value="1"/>
</dbReference>
<evidence type="ECO:0000256" key="1">
    <source>
        <dbReference type="ARBA" id="ARBA00022729"/>
    </source>
</evidence>
<organism evidence="8 9">
    <name type="scientific">Synaphobranchus kaupii</name>
    <name type="common">Kaup's arrowtooth eel</name>
    <dbReference type="NCBI Taxonomy" id="118154"/>
    <lineage>
        <taxon>Eukaryota</taxon>
        <taxon>Metazoa</taxon>
        <taxon>Chordata</taxon>
        <taxon>Craniata</taxon>
        <taxon>Vertebrata</taxon>
        <taxon>Euteleostomi</taxon>
        <taxon>Actinopterygii</taxon>
        <taxon>Neopterygii</taxon>
        <taxon>Teleostei</taxon>
        <taxon>Anguilliformes</taxon>
        <taxon>Synaphobranchidae</taxon>
        <taxon>Synaphobranchus</taxon>
    </lineage>
</organism>
<name>A0A9Q1J1E9_SYNKA</name>
<dbReference type="Pfam" id="PF13895">
    <property type="entry name" value="Ig_2"/>
    <property type="match status" value="1"/>
</dbReference>